<dbReference type="GO" id="GO:0016614">
    <property type="term" value="F:oxidoreductase activity, acting on CH-OH group of donors"/>
    <property type="evidence" value="ECO:0007669"/>
    <property type="project" value="InterPro"/>
</dbReference>
<evidence type="ECO:0000259" key="5">
    <source>
        <dbReference type="Pfam" id="PF05199"/>
    </source>
</evidence>
<feature type="active site" description="Proton donor" evidence="2">
    <location>
        <position position="572"/>
    </location>
</feature>
<dbReference type="Pfam" id="PF05199">
    <property type="entry name" value="GMC_oxred_C"/>
    <property type="match status" value="1"/>
</dbReference>
<evidence type="ECO:0000256" key="1">
    <source>
        <dbReference type="ARBA" id="ARBA00010790"/>
    </source>
</evidence>
<evidence type="ECO:0000256" key="2">
    <source>
        <dbReference type="PIRSR" id="PIRSR000137-1"/>
    </source>
</evidence>
<feature type="active site" description="Proton acceptor" evidence="2">
    <location>
        <position position="615"/>
    </location>
</feature>
<dbReference type="SUPFAM" id="SSF54373">
    <property type="entry name" value="FAD-linked reductases, C-terminal domain"/>
    <property type="match status" value="1"/>
</dbReference>
<feature type="domain" description="Glucose-methanol-choline oxidoreductase N-terminal" evidence="4">
    <location>
        <begin position="128"/>
        <end position="357"/>
    </location>
</feature>
<name>A0A0N1H8X0_9EURO</name>
<keyword evidence="3" id="KW-0732">Signal</keyword>
<evidence type="ECO:0000313" key="6">
    <source>
        <dbReference type="EMBL" id="KPI38475.1"/>
    </source>
</evidence>
<dbReference type="Gene3D" id="3.30.560.10">
    <property type="entry name" value="Glucose Oxidase, domain 3"/>
    <property type="match status" value="1"/>
</dbReference>
<gene>
    <name evidence="6" type="ORF">AB675_4148</name>
</gene>
<dbReference type="EMBL" id="LFJN01000018">
    <property type="protein sequence ID" value="KPI38475.1"/>
    <property type="molecule type" value="Genomic_DNA"/>
</dbReference>
<dbReference type="VEuPathDB" id="FungiDB:AB675_4148"/>
<evidence type="ECO:0000259" key="4">
    <source>
        <dbReference type="Pfam" id="PF00732"/>
    </source>
</evidence>
<dbReference type="RefSeq" id="XP_017998438.1">
    <property type="nucleotide sequence ID" value="XM_018144264.1"/>
</dbReference>
<dbReference type="PANTHER" id="PTHR11552">
    <property type="entry name" value="GLUCOSE-METHANOL-CHOLINE GMC OXIDOREDUCTASE"/>
    <property type="match status" value="1"/>
</dbReference>
<comment type="caution">
    <text evidence="6">The sequence shown here is derived from an EMBL/GenBank/DDBJ whole genome shotgun (WGS) entry which is preliminary data.</text>
</comment>
<dbReference type="InterPro" id="IPR000172">
    <property type="entry name" value="GMC_OxRdtase_N"/>
</dbReference>
<protein>
    <submittedName>
        <fullName evidence="6">Choline dehydrogenase, mitochondrial</fullName>
    </submittedName>
</protein>
<keyword evidence="7" id="KW-1185">Reference proteome</keyword>
<dbReference type="GeneID" id="28736144"/>
<dbReference type="InterPro" id="IPR012132">
    <property type="entry name" value="GMC_OxRdtase"/>
</dbReference>
<comment type="similarity">
    <text evidence="1">Belongs to the GMC oxidoreductase family.</text>
</comment>
<accession>A0A0N1H8X0</accession>
<dbReference type="Pfam" id="PF00732">
    <property type="entry name" value="GMC_oxred_N"/>
    <property type="match status" value="1"/>
</dbReference>
<proteinExistence type="inferred from homology"/>
<reference evidence="6 7" key="1">
    <citation type="submission" date="2015-06" db="EMBL/GenBank/DDBJ databases">
        <title>Draft genome of the ant-associated black yeast Phialophora attae CBS 131958.</title>
        <authorList>
            <person name="Moreno L.F."/>
            <person name="Stielow B.J."/>
            <person name="de Hoog S."/>
            <person name="Vicente V.A."/>
            <person name="Weiss V.A."/>
            <person name="de Vries M."/>
            <person name="Cruz L.M."/>
            <person name="Souza E.M."/>
        </authorList>
    </citation>
    <scope>NUCLEOTIDE SEQUENCE [LARGE SCALE GENOMIC DNA]</scope>
    <source>
        <strain evidence="6 7">CBS 131958</strain>
    </source>
</reference>
<dbReference type="Gene3D" id="3.50.50.60">
    <property type="entry name" value="FAD/NAD(P)-binding domain"/>
    <property type="match status" value="1"/>
</dbReference>
<dbReference type="PIRSF" id="PIRSF000137">
    <property type="entry name" value="Alcohol_oxidase"/>
    <property type="match status" value="1"/>
</dbReference>
<dbReference type="InterPro" id="IPR036188">
    <property type="entry name" value="FAD/NAD-bd_sf"/>
</dbReference>
<dbReference type="SUPFAM" id="SSF51905">
    <property type="entry name" value="FAD/NAD(P)-binding domain"/>
    <property type="match status" value="1"/>
</dbReference>
<dbReference type="GO" id="GO:0050660">
    <property type="term" value="F:flavin adenine dinucleotide binding"/>
    <property type="evidence" value="ECO:0007669"/>
    <property type="project" value="InterPro"/>
</dbReference>
<dbReference type="OrthoDB" id="269227at2759"/>
<sequence>MLLHVLRCWLAVVAICSGLVTATVYVVDGTDQSLSNKTFDYVIVGCGPAGLVVANRLSEDVNSSVICLEAGPFDQNETMITIPYYIGLQPPLFYEWGMTTIPQYQLDGKPRPAPCGRGVGGGSLINELGNDGWGWNDLLPYFRKSETFTPQRYAGQSLSDADQIDSFSPKFHGSQGPVQISYPKYLWPQSWAWFEALEELGVPKCNDPNDGSMSGGYFIPLNVHPTLQTRSDARRVYWDPVHDRSNLDIAVHAQITRVLFETPYFEPTRTVRHGWRTPRQSSTNGTLRATGVEIVYNSTSPLQTIYARREVIVAAGGLHTPHILEHSGVGLASHLSSIGISPVIDLPGVGNNLQDHAMIHLNYHYQKPGLESSLTLLANATFNDEAQTEYLSHRTGPWTAKPSTAVAFPSLQHITNASYVADVMSLAALDGGSSSLPFPPEPNNATIDPTVLAGYQAQLTHLLRALNSSLVPSHEILNDNAGGLDLGLMRPLSRGTSHAPSASPFEHPVINPNWLAHPVDRIIMLRAMEFNERLLSTPQLSTLEPSFLQVPRGASEAELSALLNSGIGTEYHFSGTTAMLPRHLGGVVDPNLVVYGTQNLRVVDSSIFPIIPGAHLQSVVYAVAEKAADLIKGDAVLRAGLLEAALDNEMPEGDFGRGWGRSLGYPSMVRVMSMVGEHRGSPGAGLADCSVLDTELR</sequence>
<dbReference type="STRING" id="1664694.A0A0N1H8X0"/>
<dbReference type="Proteomes" id="UP000038010">
    <property type="component" value="Unassembled WGS sequence"/>
</dbReference>
<evidence type="ECO:0000256" key="3">
    <source>
        <dbReference type="SAM" id="SignalP"/>
    </source>
</evidence>
<feature type="domain" description="Glucose-methanol-choline oxidoreductase C-terminal" evidence="5">
    <location>
        <begin position="491"/>
        <end position="624"/>
    </location>
</feature>
<feature type="chain" id="PRO_5005873109" evidence="3">
    <location>
        <begin position="23"/>
        <end position="697"/>
    </location>
</feature>
<dbReference type="AlphaFoldDB" id="A0A0N1H8X0"/>
<feature type="signal peptide" evidence="3">
    <location>
        <begin position="1"/>
        <end position="22"/>
    </location>
</feature>
<dbReference type="GO" id="GO:0044550">
    <property type="term" value="P:secondary metabolite biosynthetic process"/>
    <property type="evidence" value="ECO:0007669"/>
    <property type="project" value="TreeGrafter"/>
</dbReference>
<dbReference type="PANTHER" id="PTHR11552:SF115">
    <property type="entry name" value="DEHYDROGENASE XPTC-RELATED"/>
    <property type="match status" value="1"/>
</dbReference>
<evidence type="ECO:0000313" key="7">
    <source>
        <dbReference type="Proteomes" id="UP000038010"/>
    </source>
</evidence>
<dbReference type="InterPro" id="IPR007867">
    <property type="entry name" value="GMC_OxRtase_C"/>
</dbReference>
<organism evidence="6 7">
    <name type="scientific">Cyphellophora attinorum</name>
    <dbReference type="NCBI Taxonomy" id="1664694"/>
    <lineage>
        <taxon>Eukaryota</taxon>
        <taxon>Fungi</taxon>
        <taxon>Dikarya</taxon>
        <taxon>Ascomycota</taxon>
        <taxon>Pezizomycotina</taxon>
        <taxon>Eurotiomycetes</taxon>
        <taxon>Chaetothyriomycetidae</taxon>
        <taxon>Chaetothyriales</taxon>
        <taxon>Cyphellophoraceae</taxon>
        <taxon>Cyphellophora</taxon>
    </lineage>
</organism>